<dbReference type="EMBL" id="JADFTS010000007">
    <property type="protein sequence ID" value="KAF9599095.1"/>
    <property type="molecule type" value="Genomic_DNA"/>
</dbReference>
<dbReference type="OrthoDB" id="7875889at2759"/>
<accession>A0A835LL98</accession>
<reference evidence="1 2" key="1">
    <citation type="submission" date="2020-10" db="EMBL/GenBank/DDBJ databases">
        <title>The Coptis chinensis genome and diversification of protoberbering-type alkaloids.</title>
        <authorList>
            <person name="Wang B."/>
            <person name="Shu S."/>
            <person name="Song C."/>
            <person name="Liu Y."/>
        </authorList>
    </citation>
    <scope>NUCLEOTIDE SEQUENCE [LARGE SCALE GENOMIC DNA]</scope>
    <source>
        <strain evidence="1">HL-2020</strain>
        <tissue evidence="1">Leaf</tissue>
    </source>
</reference>
<name>A0A835LL98_9MAGN</name>
<dbReference type="Proteomes" id="UP000631114">
    <property type="component" value="Unassembled WGS sequence"/>
</dbReference>
<comment type="caution">
    <text evidence="1">The sequence shown here is derived from an EMBL/GenBank/DDBJ whole genome shotgun (WGS) entry which is preliminary data.</text>
</comment>
<evidence type="ECO:0000313" key="1">
    <source>
        <dbReference type="EMBL" id="KAF9599095.1"/>
    </source>
</evidence>
<keyword evidence="2" id="KW-1185">Reference proteome</keyword>
<sequence>NWELGAGTEDGIKIWDLESKSIVQDLRPEVPPQGKKALDRSFCCRSVYCVGYQFYEGKNKKAKRIASQSDESCSPQAPRQDGLCGVALGFILSEAIVTSACYCIFEDSGLLGKSYRIL</sequence>
<feature type="non-terminal residue" evidence="1">
    <location>
        <position position="1"/>
    </location>
</feature>
<dbReference type="AlphaFoldDB" id="A0A835LL98"/>
<gene>
    <name evidence="1" type="ORF">IFM89_033702</name>
</gene>
<organism evidence="1 2">
    <name type="scientific">Coptis chinensis</name>
    <dbReference type="NCBI Taxonomy" id="261450"/>
    <lineage>
        <taxon>Eukaryota</taxon>
        <taxon>Viridiplantae</taxon>
        <taxon>Streptophyta</taxon>
        <taxon>Embryophyta</taxon>
        <taxon>Tracheophyta</taxon>
        <taxon>Spermatophyta</taxon>
        <taxon>Magnoliopsida</taxon>
        <taxon>Ranunculales</taxon>
        <taxon>Ranunculaceae</taxon>
        <taxon>Coptidoideae</taxon>
        <taxon>Coptis</taxon>
    </lineage>
</organism>
<proteinExistence type="predicted"/>
<evidence type="ECO:0000313" key="2">
    <source>
        <dbReference type="Proteomes" id="UP000631114"/>
    </source>
</evidence>
<protein>
    <submittedName>
        <fullName evidence="1">Uncharacterized protein</fullName>
    </submittedName>
</protein>